<dbReference type="PANTHER" id="PTHR46553">
    <property type="entry name" value="ADENINE NUCLEOTIDE ALPHA HYDROLASES-LIKE SUPERFAMILY PROTEIN"/>
    <property type="match status" value="1"/>
</dbReference>
<protein>
    <submittedName>
        <fullName evidence="3">Universal stress protein</fullName>
    </submittedName>
</protein>
<evidence type="ECO:0000313" key="4">
    <source>
        <dbReference type="Proteomes" id="UP001056535"/>
    </source>
</evidence>
<name>A0ABY4YLG5_9MICO</name>
<dbReference type="Gene3D" id="3.40.50.620">
    <property type="entry name" value="HUPs"/>
    <property type="match status" value="2"/>
</dbReference>
<dbReference type="SUPFAM" id="SSF52402">
    <property type="entry name" value="Adenine nucleotide alpha hydrolases-like"/>
    <property type="match status" value="2"/>
</dbReference>
<dbReference type="EMBL" id="CP099490">
    <property type="protein sequence ID" value="USQ77090.1"/>
    <property type="molecule type" value="Genomic_DNA"/>
</dbReference>
<dbReference type="PANTHER" id="PTHR46553:SF3">
    <property type="entry name" value="ADENINE NUCLEOTIDE ALPHA HYDROLASES-LIKE SUPERFAMILY PROTEIN"/>
    <property type="match status" value="1"/>
</dbReference>
<keyword evidence="4" id="KW-1185">Reference proteome</keyword>
<evidence type="ECO:0000259" key="2">
    <source>
        <dbReference type="Pfam" id="PF00582"/>
    </source>
</evidence>
<sequence>MSKGFVVVGVDVPGTSSGAVRWAAEAAVLHEVPLKLVHAADDVAGLPGGEVSAEDSTTIDVLRENTSALSSLTEARETAQALHPDLQLEVVEVVGDAVQALLSHQEHSLLVVGTGHRNALSELILGSTSLGVAMHATSPVVVVPPTSGEPAEQHGLVAVAVDGSSDSAVAARIACREARIRGARVIAVNTWGLEVVDGFVVTESDPEQYAVIKDRQTALVERALTSARRDYPDVEIEVSVVHGQAVRSLVELSERADLLVIGSRGLGGFAGKLLGSVSQRVLRGSKCPVIIAKASRS</sequence>
<dbReference type="Pfam" id="PF00582">
    <property type="entry name" value="Usp"/>
    <property type="match status" value="2"/>
</dbReference>
<feature type="domain" description="UspA" evidence="2">
    <location>
        <begin position="157"/>
        <end position="293"/>
    </location>
</feature>
<dbReference type="InterPro" id="IPR006016">
    <property type="entry name" value="UspA"/>
</dbReference>
<evidence type="ECO:0000313" key="3">
    <source>
        <dbReference type="EMBL" id="USQ77090.1"/>
    </source>
</evidence>
<gene>
    <name evidence="3" type="ORF">NF557_04005</name>
</gene>
<dbReference type="InterPro" id="IPR006015">
    <property type="entry name" value="Universal_stress_UspA"/>
</dbReference>
<dbReference type="PRINTS" id="PR01438">
    <property type="entry name" value="UNVRSLSTRESS"/>
</dbReference>
<dbReference type="Proteomes" id="UP001056535">
    <property type="component" value="Chromosome"/>
</dbReference>
<feature type="domain" description="UspA" evidence="2">
    <location>
        <begin position="6"/>
        <end position="144"/>
    </location>
</feature>
<accession>A0ABY4YLG5</accession>
<dbReference type="InterPro" id="IPR014729">
    <property type="entry name" value="Rossmann-like_a/b/a_fold"/>
</dbReference>
<evidence type="ECO:0000256" key="1">
    <source>
        <dbReference type="ARBA" id="ARBA00008791"/>
    </source>
</evidence>
<comment type="similarity">
    <text evidence="1">Belongs to the universal stress protein A family.</text>
</comment>
<organism evidence="3 4">
    <name type="scientific">Ornithinimicrobium cryptoxanthini</name>
    <dbReference type="NCBI Taxonomy" id="2934161"/>
    <lineage>
        <taxon>Bacteria</taxon>
        <taxon>Bacillati</taxon>
        <taxon>Actinomycetota</taxon>
        <taxon>Actinomycetes</taxon>
        <taxon>Micrococcales</taxon>
        <taxon>Ornithinimicrobiaceae</taxon>
        <taxon>Ornithinimicrobium</taxon>
    </lineage>
</organism>
<reference evidence="3" key="1">
    <citation type="submission" date="2022-06" db="EMBL/GenBank/DDBJ databases">
        <title>Ornithinimicrobium JY.X270.</title>
        <authorList>
            <person name="Huang Y."/>
        </authorList>
    </citation>
    <scope>NUCLEOTIDE SEQUENCE</scope>
    <source>
        <strain evidence="3">JY.X270</strain>
    </source>
</reference>
<dbReference type="RefSeq" id="WP_252621834.1">
    <property type="nucleotide sequence ID" value="NZ_CP099490.1"/>
</dbReference>
<proteinExistence type="inferred from homology"/>